<evidence type="ECO:0000256" key="2">
    <source>
        <dbReference type="ARBA" id="ARBA00022692"/>
    </source>
</evidence>
<comment type="caution">
    <text evidence="8">The sequence shown here is derived from an EMBL/GenBank/DDBJ whole genome shotgun (WGS) entry which is preliminary data.</text>
</comment>
<keyword evidence="4 5" id="KW-0472">Membrane</keyword>
<feature type="chain" id="PRO_5046577073" evidence="6">
    <location>
        <begin position="29"/>
        <end position="432"/>
    </location>
</feature>
<dbReference type="InterPro" id="IPR035780">
    <property type="entry name" value="SPRY_Ssh4-like"/>
</dbReference>
<dbReference type="InterPro" id="IPR013320">
    <property type="entry name" value="ConA-like_dom_sf"/>
</dbReference>
<dbReference type="Proteomes" id="UP001479436">
    <property type="component" value="Unassembled WGS sequence"/>
</dbReference>
<comment type="subcellular location">
    <subcellularLocation>
        <location evidence="1">Membrane</location>
        <topology evidence="1">Single-pass membrane protein</topology>
    </subcellularLocation>
</comment>
<gene>
    <name evidence="8" type="primary">ssh4_1</name>
    <name evidence="8" type="ORF">K7432_000586</name>
</gene>
<dbReference type="InterPro" id="IPR001870">
    <property type="entry name" value="B30.2/SPRY"/>
</dbReference>
<organism evidence="8 9">
    <name type="scientific">Basidiobolus ranarum</name>
    <dbReference type="NCBI Taxonomy" id="34480"/>
    <lineage>
        <taxon>Eukaryota</taxon>
        <taxon>Fungi</taxon>
        <taxon>Fungi incertae sedis</taxon>
        <taxon>Zoopagomycota</taxon>
        <taxon>Entomophthoromycotina</taxon>
        <taxon>Basidiobolomycetes</taxon>
        <taxon>Basidiobolales</taxon>
        <taxon>Basidiobolaceae</taxon>
        <taxon>Basidiobolus</taxon>
    </lineage>
</organism>
<feature type="domain" description="B30.2/SPRY" evidence="7">
    <location>
        <begin position="111"/>
        <end position="292"/>
    </location>
</feature>
<evidence type="ECO:0000256" key="5">
    <source>
        <dbReference type="SAM" id="Phobius"/>
    </source>
</evidence>
<dbReference type="InterPro" id="IPR050618">
    <property type="entry name" value="Ubq-SigPath_Reg"/>
</dbReference>
<dbReference type="SMART" id="SM00449">
    <property type="entry name" value="SPRY"/>
    <property type="match status" value="1"/>
</dbReference>
<evidence type="ECO:0000256" key="3">
    <source>
        <dbReference type="ARBA" id="ARBA00022989"/>
    </source>
</evidence>
<keyword evidence="3 5" id="KW-1133">Transmembrane helix</keyword>
<keyword evidence="2 5" id="KW-0812">Transmembrane</keyword>
<dbReference type="CDD" id="cd12910">
    <property type="entry name" value="SPRY_SSH4_like"/>
    <property type="match status" value="1"/>
</dbReference>
<keyword evidence="9" id="KW-1185">Reference proteome</keyword>
<keyword evidence="6" id="KW-0732">Signal</keyword>
<dbReference type="EMBL" id="JASJQH010006886">
    <property type="protein sequence ID" value="KAK9729073.1"/>
    <property type="molecule type" value="Genomic_DNA"/>
</dbReference>
<dbReference type="InterPro" id="IPR003877">
    <property type="entry name" value="SPRY_dom"/>
</dbReference>
<feature type="signal peptide" evidence="6">
    <location>
        <begin position="1"/>
        <end position="28"/>
    </location>
</feature>
<dbReference type="InterPro" id="IPR043136">
    <property type="entry name" value="B30.2/SPRY_sf"/>
</dbReference>
<name>A0ABR2WB15_9FUNG</name>
<protein>
    <submittedName>
        <fullName evidence="8">Protein ssh4</fullName>
    </submittedName>
</protein>
<accession>A0ABR2WB15</accession>
<dbReference type="PANTHER" id="PTHR12864">
    <property type="entry name" value="RAN BINDING PROTEIN 9-RELATED"/>
    <property type="match status" value="1"/>
</dbReference>
<dbReference type="Gene3D" id="2.60.120.920">
    <property type="match status" value="1"/>
</dbReference>
<dbReference type="Pfam" id="PF00622">
    <property type="entry name" value="SPRY"/>
    <property type="match status" value="1"/>
</dbReference>
<evidence type="ECO:0000313" key="8">
    <source>
        <dbReference type="EMBL" id="KAK9729073.1"/>
    </source>
</evidence>
<dbReference type="SUPFAM" id="SSF49899">
    <property type="entry name" value="Concanavalin A-like lectins/glucanases"/>
    <property type="match status" value="1"/>
</dbReference>
<reference evidence="8 9" key="1">
    <citation type="submission" date="2023-04" db="EMBL/GenBank/DDBJ databases">
        <title>Genome of Basidiobolus ranarum AG-B5.</title>
        <authorList>
            <person name="Stajich J.E."/>
            <person name="Carter-House D."/>
            <person name="Gryganskyi A."/>
        </authorList>
    </citation>
    <scope>NUCLEOTIDE SEQUENCE [LARGE SCALE GENOMIC DNA]</scope>
    <source>
        <strain evidence="8 9">AG-B5</strain>
    </source>
</reference>
<evidence type="ECO:0000313" key="9">
    <source>
        <dbReference type="Proteomes" id="UP001479436"/>
    </source>
</evidence>
<feature type="transmembrane region" description="Helical" evidence="5">
    <location>
        <begin position="38"/>
        <end position="55"/>
    </location>
</feature>
<evidence type="ECO:0000259" key="7">
    <source>
        <dbReference type="PROSITE" id="PS50188"/>
    </source>
</evidence>
<dbReference type="PROSITE" id="PS50188">
    <property type="entry name" value="B302_SPRY"/>
    <property type="match status" value="1"/>
</dbReference>
<proteinExistence type="predicted"/>
<evidence type="ECO:0000256" key="4">
    <source>
        <dbReference type="ARBA" id="ARBA00023136"/>
    </source>
</evidence>
<sequence>MQTRFNTFLSRSLWLTICLVFWPQKVEAIDQYTAWTISAVSFGVVIVIIMIAICCKDQILPKLSQSLAYDHEETDRLLTETDYDNMNSEALPEPERQSFELSRAFETTFPPGSISTDLTPEQTSLIREKGVRAWEFEADSDVNIIVQDRTEVSFYGGEYCVQTNLPLPKRDPVYYFEVKIFEKTSKARVGIGLSTKPYPSWRFPGRNRHSIGYHSNGRKYSNDPFDGKPYGVPFYKGDVIGCGYRTQTGTVFFTRNGVKLGSAITGAHLNLFPTVAADGPCILHVNFGQMGFVFIEANVKKWGLAPSVGNLSPPPAYGRERDSLLLESGSTLTEQELASIRMSMHSNSDLRRSMFGENPNSSGYSASINDQPISYGAIDTYPQPHRKDSVSIQMEHSTPPPSYSYGECSHGAHTYSQPGAGSSGENVHHTIF</sequence>
<evidence type="ECO:0000256" key="6">
    <source>
        <dbReference type="SAM" id="SignalP"/>
    </source>
</evidence>
<evidence type="ECO:0000256" key="1">
    <source>
        <dbReference type="ARBA" id="ARBA00004167"/>
    </source>
</evidence>